<proteinExistence type="predicted"/>
<protein>
    <submittedName>
        <fullName evidence="1">DUF2338 family protein</fullName>
    </submittedName>
</protein>
<gene>
    <name evidence="1" type="ORF">EJP77_01920</name>
</gene>
<dbReference type="InterPro" id="IPR016935">
    <property type="entry name" value="Opine_metallophore_DH"/>
</dbReference>
<dbReference type="Proteomes" id="UP000272464">
    <property type="component" value="Unassembled WGS sequence"/>
</dbReference>
<evidence type="ECO:0000313" key="1">
    <source>
        <dbReference type="EMBL" id="RUT35799.1"/>
    </source>
</evidence>
<sequence>MGEFKRVLVLGTGPVSIQMSILFKNYLKSYVGIAGRESVHSAALFSALNENNQFIQAFVQNEQHRLMEGRCQIDQVFHGYSGITGEWDTLIMGVTTDAYIEIMGKINEKILEKVKCIVLISPTLGSNNMVRHYLKEKKFDIEVVSFSTYLGDTRWMDGTPSNQVMTTGVKKKLYAGSSFSSSANMRILSELYAQLGIGLNVMNSPIEAESRNISLYVHPPLFMNEFSLSVVFRDEDSKKYVYKLYPEGPITMQLIRDMRSYWEEISLVLDKMNVIPVNLLKFMTDDNYPVLPGSLSRHSIDHFTSFPPIHQEYLLYVRYASLLIDPFSQPDQEGRYFDFSAVPIRQIYVNKEGKWDIPRMPKEDYYRVKMIQGMGRMTGTSTPTLDKFIATYESKIASSLLNFKNQQLSEAFRVQSFEEDWLRIGEEIIDK</sequence>
<reference evidence="1 2" key="1">
    <citation type="submission" date="2018-12" db="EMBL/GenBank/DDBJ databases">
        <authorList>
            <person name="Sun L."/>
            <person name="Chen Z."/>
        </authorList>
    </citation>
    <scope>NUCLEOTIDE SEQUENCE [LARGE SCALE GENOMIC DNA]</scope>
    <source>
        <strain evidence="1 2">3-5-3</strain>
    </source>
</reference>
<comment type="caution">
    <text evidence="1">The sequence shown here is derived from an EMBL/GenBank/DDBJ whole genome shotgun (WGS) entry which is preliminary data.</text>
</comment>
<evidence type="ECO:0000313" key="2">
    <source>
        <dbReference type="Proteomes" id="UP000272464"/>
    </source>
</evidence>
<keyword evidence="2" id="KW-1185">Reference proteome</keyword>
<organism evidence="1 2">
    <name type="scientific">Paenibacillus zeisoli</name>
    <dbReference type="NCBI Taxonomy" id="2496267"/>
    <lineage>
        <taxon>Bacteria</taxon>
        <taxon>Bacillati</taxon>
        <taxon>Bacillota</taxon>
        <taxon>Bacilli</taxon>
        <taxon>Bacillales</taxon>
        <taxon>Paenibacillaceae</taxon>
        <taxon>Paenibacillus</taxon>
    </lineage>
</organism>
<dbReference type="EMBL" id="RZNX01000001">
    <property type="protein sequence ID" value="RUT35799.1"/>
    <property type="molecule type" value="Genomic_DNA"/>
</dbReference>
<name>A0A3S1JSL7_9BACL</name>
<dbReference type="OrthoDB" id="3652431at2"/>
<dbReference type="AlphaFoldDB" id="A0A3S1JSL7"/>
<accession>A0A3S1JSL7</accession>
<dbReference type="RefSeq" id="WP_127197497.1">
    <property type="nucleotide sequence ID" value="NZ_RZNX01000001.1"/>
</dbReference>
<dbReference type="Pfam" id="PF10100">
    <property type="entry name" value="Staph_opine_DH"/>
    <property type="match status" value="1"/>
</dbReference>